<dbReference type="EMBL" id="PEJP01000003">
    <property type="protein sequence ID" value="RYO72585.1"/>
    <property type="molecule type" value="Genomic_DNA"/>
</dbReference>
<comment type="caution">
    <text evidence="3">The sequence shown here is derived from an EMBL/GenBank/DDBJ whole genome shotgun (WGS) entry which is preliminary data.</text>
</comment>
<evidence type="ECO:0000313" key="4">
    <source>
        <dbReference type="Proteomes" id="UP000293823"/>
    </source>
</evidence>
<sequence length="309" mass="35585">MPKRSEDDESEWTIRKNDILDLYVEQDRSLSEIIRVMANQGFTRTKPQYERSLKRWRVSKNVRKEEWDFILGRMNQRQRPTTVKVRGITISQSRLERQKLQHQLNPLPHCQTPPNIEISTPPPSLPDDDSQLVTLPEHEYGGEPEEYDQETSVGEDIRDQNVILSGEVPILSSIYDNSSINTLLEMPEDNAANEASKRRENSPSLSALHSNGSPPILSGPLYGYIYRLFSGDFNHVLQDAVRMRSQYQIHKGQRSAEFTIYQSTDIIVQAIVRYNAPSREFHQIMRCTQDDSDLDLLQRVLIATDSDGD</sequence>
<dbReference type="OrthoDB" id="3800448at2759"/>
<dbReference type="Pfam" id="PF14420">
    <property type="entry name" value="Clr5"/>
    <property type="match status" value="1"/>
</dbReference>
<organism evidence="3 4">
    <name type="scientific">Alternaria arborescens</name>
    <dbReference type="NCBI Taxonomy" id="156630"/>
    <lineage>
        <taxon>Eukaryota</taxon>
        <taxon>Fungi</taxon>
        <taxon>Dikarya</taxon>
        <taxon>Ascomycota</taxon>
        <taxon>Pezizomycotina</taxon>
        <taxon>Dothideomycetes</taxon>
        <taxon>Pleosporomycetidae</taxon>
        <taxon>Pleosporales</taxon>
        <taxon>Pleosporineae</taxon>
        <taxon>Pleosporaceae</taxon>
        <taxon>Alternaria</taxon>
        <taxon>Alternaria sect. Alternaria</taxon>
    </lineage>
</organism>
<accession>A0A4Q4SNZ1</accession>
<dbReference type="PANTHER" id="PTHR38788">
    <property type="entry name" value="CLR5 DOMAIN-CONTAINING PROTEIN"/>
    <property type="match status" value="1"/>
</dbReference>
<dbReference type="AlphaFoldDB" id="A0A4Q4SNZ1"/>
<dbReference type="Proteomes" id="UP000293823">
    <property type="component" value="Unassembled WGS sequence"/>
</dbReference>
<feature type="region of interest" description="Disordered" evidence="1">
    <location>
        <begin position="107"/>
        <end position="135"/>
    </location>
</feature>
<feature type="compositionally biased region" description="Polar residues" evidence="1">
    <location>
        <begin position="202"/>
        <end position="212"/>
    </location>
</feature>
<reference evidence="4" key="1">
    <citation type="journal article" date="2019" name="bioRxiv">
        <title>Genomics, evolutionary history and diagnostics of the Alternaria alternata species group including apple and Asian pear pathotypes.</title>
        <authorList>
            <person name="Armitage A.D."/>
            <person name="Cockerton H.M."/>
            <person name="Sreenivasaprasad S."/>
            <person name="Woodhall J.W."/>
            <person name="Lane C.R."/>
            <person name="Harrison R.J."/>
            <person name="Clarkson J.P."/>
        </authorList>
    </citation>
    <scope>NUCLEOTIDE SEQUENCE [LARGE SCALE GENOMIC DNA]</scope>
    <source>
        <strain evidence="4">RGR 97.0016</strain>
    </source>
</reference>
<feature type="region of interest" description="Disordered" evidence="1">
    <location>
        <begin position="191"/>
        <end position="212"/>
    </location>
</feature>
<evidence type="ECO:0000259" key="2">
    <source>
        <dbReference type="Pfam" id="PF14420"/>
    </source>
</evidence>
<evidence type="ECO:0000256" key="1">
    <source>
        <dbReference type="SAM" id="MobiDB-lite"/>
    </source>
</evidence>
<proteinExistence type="predicted"/>
<protein>
    <recommendedName>
        <fullName evidence="2">Clr5 domain-containing protein</fullName>
    </recommendedName>
</protein>
<keyword evidence="4" id="KW-1185">Reference proteome</keyword>
<dbReference type="PANTHER" id="PTHR38788:SF3">
    <property type="entry name" value="CLR5 DOMAIN-CONTAINING PROTEIN"/>
    <property type="match status" value="1"/>
</dbReference>
<gene>
    <name evidence="3" type="ORF">AA0113_g821</name>
</gene>
<dbReference type="InterPro" id="IPR025676">
    <property type="entry name" value="Clr5_dom"/>
</dbReference>
<feature type="domain" description="Clr5" evidence="2">
    <location>
        <begin position="9"/>
        <end position="60"/>
    </location>
</feature>
<evidence type="ECO:0000313" key="3">
    <source>
        <dbReference type="EMBL" id="RYO72585.1"/>
    </source>
</evidence>
<name>A0A4Q4SNZ1_9PLEO</name>